<dbReference type="PANTHER" id="PTHR33938">
    <property type="entry name" value="FERULOYL ESTERASE B-RELATED"/>
    <property type="match status" value="1"/>
</dbReference>
<evidence type="ECO:0000256" key="8">
    <source>
        <dbReference type="ARBA" id="ARBA00023157"/>
    </source>
</evidence>
<dbReference type="Pfam" id="PF07519">
    <property type="entry name" value="Tannase"/>
    <property type="match status" value="1"/>
</dbReference>
<dbReference type="EMBL" id="KZ805473">
    <property type="protein sequence ID" value="PVH96131.1"/>
    <property type="molecule type" value="Genomic_DNA"/>
</dbReference>
<evidence type="ECO:0000256" key="6">
    <source>
        <dbReference type="ARBA" id="ARBA00022801"/>
    </source>
</evidence>
<comment type="catalytic activity">
    <reaction evidence="9">
        <text>feruloyl-polysaccharide + H2O = ferulate + polysaccharide.</text>
        <dbReference type="EC" id="3.1.1.73"/>
    </reaction>
</comment>
<evidence type="ECO:0000256" key="3">
    <source>
        <dbReference type="ARBA" id="ARBA00022651"/>
    </source>
</evidence>
<feature type="signal peptide" evidence="10">
    <location>
        <begin position="1"/>
        <end position="18"/>
    </location>
</feature>
<feature type="chain" id="PRO_5015796836" description="Carboxylic ester hydrolase" evidence="10">
    <location>
        <begin position="19"/>
        <end position="519"/>
    </location>
</feature>
<keyword evidence="12" id="KW-1185">Reference proteome</keyword>
<keyword evidence="7" id="KW-0106">Calcium</keyword>
<evidence type="ECO:0000256" key="5">
    <source>
        <dbReference type="ARBA" id="ARBA00022729"/>
    </source>
</evidence>
<keyword evidence="3" id="KW-0858">Xylan degradation</keyword>
<name>A0A2V1DDM7_9PLEO</name>
<keyword evidence="3" id="KW-0624">Polysaccharide degradation</keyword>
<sequence length="519" mass="56353">MRHRSSLALLFLLGAARSLPTPNDCAALASKIKLDFPFTVNFAQYVPSNTTIDPIAEGTNITCATGTPPAQPIPVAFCRVNLRVETSESSEIYMETWLPDNWKGRTLTAGNGGLAGCIPHADLANGASLGFASTGTNAGHNGTSAGAFYNQPEVVKDFAWRGVHTGTVVGKIVAKTYYGRDCGKSYYTGCSMGGRQGWEAVQNAPDLFDGVISGAPAINLYAHLSYFGYVLEPLGFNTSNISLDQWAAIQAAVLEQCDDLDGARDGMLEDPSACKFDFTELVCTNNSASTCLTAEQAKQAATLFAPLTYNGTLIHPGFPHGFEVSLISIMYSELIRTWLPEAFRYLIYSDISWDPTTFTLADALNAIQGNAGDLAAFDADISAFRDHGGKILHWHGLNDDFLSEEISTLYYTKVQTKLNSSVAELDEFYRYFRASGVAHCIGGPGAHLMGQWGQQVAGTDPDDNMLVRMVEWVEKGNAPEYVRGTNLEKRSARKHCKYPKVNHYKGTGDGSDEEGWECI</sequence>
<comment type="similarity">
    <text evidence="1 10">Belongs to the tannase family.</text>
</comment>
<keyword evidence="8" id="KW-1015">Disulfide bond</keyword>
<dbReference type="OrthoDB" id="3039123at2759"/>
<proteinExistence type="inferred from homology"/>
<dbReference type="GO" id="GO:0046872">
    <property type="term" value="F:metal ion binding"/>
    <property type="evidence" value="ECO:0007669"/>
    <property type="project" value="UniProtKB-KW"/>
</dbReference>
<dbReference type="GO" id="GO:0045493">
    <property type="term" value="P:xylan catabolic process"/>
    <property type="evidence" value="ECO:0007669"/>
    <property type="project" value="UniProtKB-KW"/>
</dbReference>
<evidence type="ECO:0000256" key="2">
    <source>
        <dbReference type="ARBA" id="ARBA00022487"/>
    </source>
</evidence>
<evidence type="ECO:0000256" key="9">
    <source>
        <dbReference type="ARBA" id="ARBA00034075"/>
    </source>
</evidence>
<keyword evidence="2" id="KW-0719">Serine esterase</keyword>
<evidence type="ECO:0000256" key="1">
    <source>
        <dbReference type="ARBA" id="ARBA00006249"/>
    </source>
</evidence>
<keyword evidence="5 10" id="KW-0732">Signal</keyword>
<accession>A0A2V1DDM7</accession>
<dbReference type="EC" id="3.1.1.-" evidence="10"/>
<evidence type="ECO:0000256" key="4">
    <source>
        <dbReference type="ARBA" id="ARBA00022723"/>
    </source>
</evidence>
<evidence type="ECO:0000313" key="11">
    <source>
        <dbReference type="EMBL" id="PVH96131.1"/>
    </source>
</evidence>
<keyword evidence="6 10" id="KW-0378">Hydrolase</keyword>
<dbReference type="InterPro" id="IPR011118">
    <property type="entry name" value="Tannase/feruloyl_esterase"/>
</dbReference>
<reference evidence="11 12" key="1">
    <citation type="journal article" date="2018" name="Sci. Rep.">
        <title>Comparative genomics provides insights into the lifestyle and reveals functional heterogeneity of dark septate endophytic fungi.</title>
        <authorList>
            <person name="Knapp D.G."/>
            <person name="Nemeth J.B."/>
            <person name="Barry K."/>
            <person name="Hainaut M."/>
            <person name="Henrissat B."/>
            <person name="Johnson J."/>
            <person name="Kuo A."/>
            <person name="Lim J.H.P."/>
            <person name="Lipzen A."/>
            <person name="Nolan M."/>
            <person name="Ohm R.A."/>
            <person name="Tamas L."/>
            <person name="Grigoriev I.V."/>
            <person name="Spatafora J.W."/>
            <person name="Nagy L.G."/>
            <person name="Kovacs G.M."/>
        </authorList>
    </citation>
    <scope>NUCLEOTIDE SEQUENCE [LARGE SCALE GENOMIC DNA]</scope>
    <source>
        <strain evidence="11 12">DSE2036</strain>
    </source>
</reference>
<dbReference type="PANTHER" id="PTHR33938:SF15">
    <property type="entry name" value="FERULOYL ESTERASE B-RELATED"/>
    <property type="match status" value="1"/>
</dbReference>
<evidence type="ECO:0000313" key="12">
    <source>
        <dbReference type="Proteomes" id="UP000244855"/>
    </source>
</evidence>
<keyword evidence="3" id="KW-0119">Carbohydrate metabolism</keyword>
<keyword evidence="4" id="KW-0479">Metal-binding</keyword>
<dbReference type="Proteomes" id="UP000244855">
    <property type="component" value="Unassembled WGS sequence"/>
</dbReference>
<evidence type="ECO:0000256" key="7">
    <source>
        <dbReference type="ARBA" id="ARBA00022837"/>
    </source>
</evidence>
<dbReference type="SUPFAM" id="SSF53474">
    <property type="entry name" value="alpha/beta-Hydrolases"/>
    <property type="match status" value="1"/>
</dbReference>
<dbReference type="InterPro" id="IPR029058">
    <property type="entry name" value="AB_hydrolase_fold"/>
</dbReference>
<dbReference type="AlphaFoldDB" id="A0A2V1DDM7"/>
<evidence type="ECO:0000256" key="10">
    <source>
        <dbReference type="RuleBase" id="RU361238"/>
    </source>
</evidence>
<dbReference type="Gene3D" id="3.40.50.1820">
    <property type="entry name" value="alpha/beta hydrolase"/>
    <property type="match status" value="1"/>
</dbReference>
<gene>
    <name evidence="11" type="ORF">DM02DRAFT_617428</name>
</gene>
<organism evidence="11 12">
    <name type="scientific">Periconia macrospinosa</name>
    <dbReference type="NCBI Taxonomy" id="97972"/>
    <lineage>
        <taxon>Eukaryota</taxon>
        <taxon>Fungi</taxon>
        <taxon>Dikarya</taxon>
        <taxon>Ascomycota</taxon>
        <taxon>Pezizomycotina</taxon>
        <taxon>Dothideomycetes</taxon>
        <taxon>Pleosporomycetidae</taxon>
        <taxon>Pleosporales</taxon>
        <taxon>Massarineae</taxon>
        <taxon>Periconiaceae</taxon>
        <taxon>Periconia</taxon>
    </lineage>
</organism>
<dbReference type="GO" id="GO:0030600">
    <property type="term" value="F:feruloyl esterase activity"/>
    <property type="evidence" value="ECO:0007669"/>
    <property type="project" value="UniProtKB-EC"/>
</dbReference>
<protein>
    <recommendedName>
        <fullName evidence="10">Carboxylic ester hydrolase</fullName>
        <ecNumber evidence="10">3.1.1.-</ecNumber>
    </recommendedName>
</protein>